<dbReference type="EMBL" id="BAAAQD010000043">
    <property type="protein sequence ID" value="GAA1570032.1"/>
    <property type="molecule type" value="Genomic_DNA"/>
</dbReference>
<comment type="caution">
    <text evidence="2">The sequence shown here is derived from an EMBL/GenBank/DDBJ whole genome shotgun (WGS) entry which is preliminary data.</text>
</comment>
<evidence type="ECO:0008006" key="4">
    <source>
        <dbReference type="Google" id="ProtNLM"/>
    </source>
</evidence>
<evidence type="ECO:0000256" key="1">
    <source>
        <dbReference type="SAM" id="MobiDB-lite"/>
    </source>
</evidence>
<evidence type="ECO:0000313" key="2">
    <source>
        <dbReference type="EMBL" id="GAA1570032.1"/>
    </source>
</evidence>
<dbReference type="InterPro" id="IPR027417">
    <property type="entry name" value="P-loop_NTPase"/>
</dbReference>
<name>A0ABN2D4R8_9ACTN</name>
<feature type="compositionally biased region" description="Basic and acidic residues" evidence="1">
    <location>
        <begin position="249"/>
        <end position="258"/>
    </location>
</feature>
<dbReference type="RefSeq" id="WP_344514063.1">
    <property type="nucleotide sequence ID" value="NZ_BAAAQD010000043.1"/>
</dbReference>
<dbReference type="SUPFAM" id="SSF52540">
    <property type="entry name" value="P-loop containing nucleoside triphosphate hydrolases"/>
    <property type="match status" value="1"/>
</dbReference>
<protein>
    <recommendedName>
        <fullName evidence="4">Cellulose biosynthesis protein BcsQ</fullName>
    </recommendedName>
</protein>
<dbReference type="Proteomes" id="UP001501470">
    <property type="component" value="Unassembled WGS sequence"/>
</dbReference>
<evidence type="ECO:0000313" key="3">
    <source>
        <dbReference type="Proteomes" id="UP001501470"/>
    </source>
</evidence>
<gene>
    <name evidence="2" type="ORF">GCM10009827_109840</name>
</gene>
<sequence>MALIAVCSAKGSPGATTTALAFTLSWQQRVLLAECDPAGGDLAAGFLREVDLDSRGLDRLTSTLARQPLTDVMLWNELVDLAPDGNSARTKLLLPGLADPAQAATWAEPQRHGQAAGWDQLAARLPLIRDGAEEYDIIADCGRLAAAHPATPLITRADLVLLVLHPTLISARAASTALQHLLQPGRPPVALITVGDGDYGTKELALELRTPVAAALPDDSRSAEALNQGRAPRYGRLLRAAAQAESAVRRMYNEDSTRSTKPSVFGRRRVSEEASVVH</sequence>
<proteinExistence type="predicted"/>
<feature type="region of interest" description="Disordered" evidence="1">
    <location>
        <begin position="249"/>
        <end position="278"/>
    </location>
</feature>
<keyword evidence="3" id="KW-1185">Reference proteome</keyword>
<organism evidence="2 3">
    <name type="scientific">Dactylosporangium maewongense</name>
    <dbReference type="NCBI Taxonomy" id="634393"/>
    <lineage>
        <taxon>Bacteria</taxon>
        <taxon>Bacillati</taxon>
        <taxon>Actinomycetota</taxon>
        <taxon>Actinomycetes</taxon>
        <taxon>Micromonosporales</taxon>
        <taxon>Micromonosporaceae</taxon>
        <taxon>Dactylosporangium</taxon>
    </lineage>
</organism>
<reference evidence="2 3" key="1">
    <citation type="journal article" date="2019" name="Int. J. Syst. Evol. Microbiol.">
        <title>The Global Catalogue of Microorganisms (GCM) 10K type strain sequencing project: providing services to taxonomists for standard genome sequencing and annotation.</title>
        <authorList>
            <consortium name="The Broad Institute Genomics Platform"/>
            <consortium name="The Broad Institute Genome Sequencing Center for Infectious Disease"/>
            <person name="Wu L."/>
            <person name="Ma J."/>
        </authorList>
    </citation>
    <scope>NUCLEOTIDE SEQUENCE [LARGE SCALE GENOMIC DNA]</scope>
    <source>
        <strain evidence="2 3">JCM 15933</strain>
    </source>
</reference>
<accession>A0ABN2D4R8</accession>
<dbReference type="Gene3D" id="3.40.50.300">
    <property type="entry name" value="P-loop containing nucleotide triphosphate hydrolases"/>
    <property type="match status" value="1"/>
</dbReference>